<dbReference type="GO" id="GO:0016740">
    <property type="term" value="F:transferase activity"/>
    <property type="evidence" value="ECO:0007669"/>
    <property type="project" value="UniProtKB-KW"/>
</dbReference>
<dbReference type="Pfam" id="PF00535">
    <property type="entry name" value="Glycos_transf_2"/>
    <property type="match status" value="1"/>
</dbReference>
<dbReference type="Proteomes" id="UP000186917">
    <property type="component" value="Unassembled WGS sequence"/>
</dbReference>
<name>A0A173MRA1_9BACT</name>
<dbReference type="SUPFAM" id="SSF53448">
    <property type="entry name" value="Nucleotide-diphospho-sugar transferases"/>
    <property type="match status" value="1"/>
</dbReference>
<dbReference type="PANTHER" id="PTHR43685">
    <property type="entry name" value="GLYCOSYLTRANSFERASE"/>
    <property type="match status" value="1"/>
</dbReference>
<evidence type="ECO:0000259" key="1">
    <source>
        <dbReference type="Pfam" id="PF00535"/>
    </source>
</evidence>
<dbReference type="EMBL" id="FTOR01000004">
    <property type="protein sequence ID" value="SIT18281.1"/>
    <property type="molecule type" value="Genomic_DNA"/>
</dbReference>
<dbReference type="Gene3D" id="3.90.550.10">
    <property type="entry name" value="Spore Coat Polysaccharide Biosynthesis Protein SpsA, Chain A"/>
    <property type="match status" value="1"/>
</dbReference>
<dbReference type="AlphaFoldDB" id="A0A173MRA1"/>
<keyword evidence="3" id="KW-1185">Reference proteome</keyword>
<dbReference type="OrthoDB" id="9802649at2"/>
<accession>A0A173MRA1</accession>
<dbReference type="InterPro" id="IPR050834">
    <property type="entry name" value="Glycosyltransf_2"/>
</dbReference>
<reference evidence="3" key="1">
    <citation type="submission" date="2017-01" db="EMBL/GenBank/DDBJ databases">
        <authorList>
            <person name="Varghese N."/>
            <person name="Submissions S."/>
        </authorList>
    </citation>
    <scope>NUCLEOTIDE SEQUENCE [LARGE SCALE GENOMIC DNA]</scope>
    <source>
        <strain evidence="3">DSM 21054</strain>
    </source>
</reference>
<organism evidence="2 3">
    <name type="scientific">Filimonas lacunae</name>
    <dbReference type="NCBI Taxonomy" id="477680"/>
    <lineage>
        <taxon>Bacteria</taxon>
        <taxon>Pseudomonadati</taxon>
        <taxon>Bacteroidota</taxon>
        <taxon>Chitinophagia</taxon>
        <taxon>Chitinophagales</taxon>
        <taxon>Chitinophagaceae</taxon>
        <taxon>Filimonas</taxon>
    </lineage>
</organism>
<dbReference type="InterPro" id="IPR001173">
    <property type="entry name" value="Glyco_trans_2-like"/>
</dbReference>
<dbReference type="RefSeq" id="WP_076379735.1">
    <property type="nucleotide sequence ID" value="NZ_AP017422.1"/>
</dbReference>
<dbReference type="PANTHER" id="PTHR43685:SF11">
    <property type="entry name" value="GLYCOSYLTRANSFERASE TAGX-RELATED"/>
    <property type="match status" value="1"/>
</dbReference>
<evidence type="ECO:0000313" key="3">
    <source>
        <dbReference type="Proteomes" id="UP000186917"/>
    </source>
</evidence>
<keyword evidence="2" id="KW-0808">Transferase</keyword>
<proteinExistence type="predicted"/>
<dbReference type="InterPro" id="IPR029044">
    <property type="entry name" value="Nucleotide-diphossugar_trans"/>
</dbReference>
<protein>
    <submittedName>
        <fullName evidence="2">Glycosyltransferase involved in cell wall bisynthesis</fullName>
    </submittedName>
</protein>
<sequence>MKISVCIATYNGDKYIEEQLQSILQQLRAEDEVIISDDGSSDRTIEMVTKFNDDRIRVVLHRKEKTADKKYPFHKVSLNFYNAINESTGDVIYLSDQDDIWAPDRIEKTLPHLSTHVLVINDCSIVNEQGEVIQHSYFSMNHSGPGIIKNMKRNSYLGCCMAFRSELLKQAFPLPAKAVPHDIWIGMLAEYYYSVLFLKKQLVFYRRHSDNISPSGGVSSNSIVYRLKYRFILAAALMKRILHYRFNGNKR</sequence>
<dbReference type="KEGG" id="fln:FLA_6265"/>
<gene>
    <name evidence="2" type="ORF">SAMN05421788_104425</name>
</gene>
<feature type="domain" description="Glycosyltransferase 2-like" evidence="1">
    <location>
        <begin position="4"/>
        <end position="170"/>
    </location>
</feature>
<evidence type="ECO:0000313" key="2">
    <source>
        <dbReference type="EMBL" id="SIT18281.1"/>
    </source>
</evidence>
<dbReference type="STRING" id="477680.SAMN05421788_104425"/>